<protein>
    <submittedName>
        <fullName evidence="1">Uncharacterized protein</fullName>
    </submittedName>
</protein>
<evidence type="ECO:0000313" key="2">
    <source>
        <dbReference type="Proteomes" id="UP000504714"/>
    </source>
</evidence>
<dbReference type="AlphaFoldDB" id="A0A6L2ZMS7"/>
<proteinExistence type="predicted"/>
<gene>
    <name evidence="1" type="ORF">RINTU1_10050</name>
</gene>
<organism evidence="1 2">
    <name type="scientific">Candidatus Regiella insecticola</name>
    <dbReference type="NCBI Taxonomy" id="138073"/>
    <lineage>
        <taxon>Bacteria</taxon>
        <taxon>Pseudomonadati</taxon>
        <taxon>Pseudomonadota</taxon>
        <taxon>Gammaproteobacteria</taxon>
        <taxon>Enterobacterales</taxon>
        <taxon>Enterobacteriaceae</taxon>
        <taxon>aphid secondary symbionts</taxon>
        <taxon>Candidatus Regiella</taxon>
    </lineage>
</organism>
<dbReference type="Proteomes" id="UP000504714">
    <property type="component" value="Unassembled WGS sequence"/>
</dbReference>
<sequence length="937" mass="106746">MVLVLNNAQANMKIECKNKDTQWIIDAYHLSGIQSRFEVKQDGEVKIYFERVVNIGNNQSQQQTISILTIAHRATTKLIVQLAEGGFTVDLQALRLVPLVISITPIPGSDQQSHKISALKRYIQNHTVNFKETVKYIRIVGFNPSDEQRDFSLYDLQRELFLYTASDPESIFSGTLRKNCQLLFINQEYAWYQGDWVIPMDNVSNRVHIYENIIWVSEIKSHRLLQIYLPLGHLPNIQEREKQVFTSPSTVTAPRVMSQAIIFTQQYIYDNQTIKLKYCIDLSNPEKGLALTELTDLPGGISDQLIQSGNLENLVLFMKNQVQNRLLFSQLNNIDPWKRSGNNIKPSLCNGQTDTTLSIRNRLLWPLKNSMVVKGKIVANINNRHFFSRQLKPAGIVKARHPNKNHYFFWSLVTTHNNPFDTLYVQKGNNEAKVMDLTEFGLNQADIIHLKEAFITTKQGLIYRLSDDKTLTLAGIDEAFFSNYSDWSSALTIQIMQLQARLGDATLFPEGQKKAINIASHLTILGLLQCDEQRLLPLHAWYDRDSQQFIFCKSDPDQNMIFQGLSEDRKGAWLLNDKGENNKEIGYLPVIDKAFISTLFIGSILQHEDQLPTISMLKLDAAFGAGFINAKVMKQRKKIQGNIQGLTAKGMVITVSKTADNQFSVTLCKVTPLFTYQYGTDMPRLKIALKNLCDNLSQNYRYAEMIEVVLQNNQVGWYFPSKNILLTGLIQGDNCLGFNSDRRLAYFVNNQSGVFSVNQGGIRYYIDNSSYRYRRSNNILLLNSGSLVTLDVDAHINIDVPALAIMTSIDQSIIDTFRFDLTLFNYSIIYLFHLGKGLLYATLSPEIEPEDMTITRKSGFLVVFINNKLLVINDAFKPGKTSHPVYQHQTNHNKIKFVFSHRGTISVKQLVDHYIKTIGNEINDGSIVIPIPDIDLY</sequence>
<evidence type="ECO:0000313" key="1">
    <source>
        <dbReference type="EMBL" id="GFN45724.1"/>
    </source>
</evidence>
<accession>A0A6L2ZMS7</accession>
<reference evidence="1 2" key="1">
    <citation type="submission" date="2020-06" db="EMBL/GenBank/DDBJ databases">
        <title>The genome sequence of Candidatus Regiella insecticola strain Tut.</title>
        <authorList>
            <person name="Nikoh N."/>
            <person name="Tsuchida T."/>
            <person name="Koga R."/>
            <person name="Oshima K."/>
            <person name="Hattori M."/>
            <person name="Fukatsu T."/>
        </authorList>
    </citation>
    <scope>NUCLEOTIDE SEQUENCE [LARGE SCALE GENOMIC DNA]</scope>
    <source>
        <strain evidence="1 2">Tut</strain>
    </source>
</reference>
<comment type="caution">
    <text evidence="1">The sequence shown here is derived from an EMBL/GenBank/DDBJ whole genome shotgun (WGS) entry which is preliminary data.</text>
</comment>
<name>A0A6L2ZMS7_9ENTR</name>
<dbReference type="EMBL" id="BLXO01000001">
    <property type="protein sequence ID" value="GFN45724.1"/>
    <property type="molecule type" value="Genomic_DNA"/>
</dbReference>